<keyword evidence="2" id="KW-0479">Metal-binding</keyword>
<organism evidence="4 5">
    <name type="scientific">Madurella fahalii</name>
    <dbReference type="NCBI Taxonomy" id="1157608"/>
    <lineage>
        <taxon>Eukaryota</taxon>
        <taxon>Fungi</taxon>
        <taxon>Dikarya</taxon>
        <taxon>Ascomycota</taxon>
        <taxon>Pezizomycotina</taxon>
        <taxon>Sordariomycetes</taxon>
        <taxon>Sordariomycetidae</taxon>
        <taxon>Sordariales</taxon>
        <taxon>Sordariales incertae sedis</taxon>
        <taxon>Madurella</taxon>
    </lineage>
</organism>
<evidence type="ECO:0000256" key="2">
    <source>
        <dbReference type="ARBA" id="ARBA00022723"/>
    </source>
</evidence>
<dbReference type="PANTHER" id="PTHR24305">
    <property type="entry name" value="CYTOCHROME P450"/>
    <property type="match status" value="1"/>
</dbReference>
<name>A0ABQ0GC98_9PEZI</name>
<keyword evidence="3" id="KW-0408">Iron</keyword>
<dbReference type="RefSeq" id="XP_070917041.1">
    <property type="nucleotide sequence ID" value="XM_071060940.1"/>
</dbReference>
<dbReference type="InterPro" id="IPR001128">
    <property type="entry name" value="Cyt_P450"/>
</dbReference>
<keyword evidence="5" id="KW-1185">Reference proteome</keyword>
<protein>
    <recommendedName>
        <fullName evidence="6">Cytochrome P450</fullName>
    </recommendedName>
</protein>
<sequence length="337" mass="37941">MATGRTEDQHGVGRPIATGTVLLILLLKLHGQYGPILLPKGPHLVEATTWEPNSLISAIEPEPHARICRALAPGFTPKALRAQEPYLHQYVNLLVERLRERVCTNEWVELDIAPWLMFTTFDIFGDLGLGESFDCLRNSRYHPWIVLLFGSVKAAAYIAAMRFYPWIEYVLIRCIPASLKEKQRRHYEQIADKVRRRLNYEVERPDIMSHVVIKAADPEEGMPIDEINVTFMVLTTAGSETTATVLSGIMNYFIQQPEKLAVVAGEIRQFQSESHITLDALRGLTYLNAVINEGLRLCTPIPWMLPRRVPRGGGTVCGVWLPGGTPVSIQAYAMNRD</sequence>
<dbReference type="EMBL" id="BAAFSV010000002">
    <property type="protein sequence ID" value="GAB1315310.1"/>
    <property type="molecule type" value="Genomic_DNA"/>
</dbReference>
<dbReference type="Pfam" id="PF00067">
    <property type="entry name" value="p450"/>
    <property type="match status" value="1"/>
</dbReference>
<keyword evidence="1" id="KW-0349">Heme</keyword>
<dbReference type="InterPro" id="IPR036396">
    <property type="entry name" value="Cyt_P450_sf"/>
</dbReference>
<dbReference type="InterPro" id="IPR050121">
    <property type="entry name" value="Cytochrome_P450_monoxygenase"/>
</dbReference>
<evidence type="ECO:0000256" key="3">
    <source>
        <dbReference type="ARBA" id="ARBA00023004"/>
    </source>
</evidence>
<dbReference type="Gene3D" id="1.10.630.10">
    <property type="entry name" value="Cytochrome P450"/>
    <property type="match status" value="1"/>
</dbReference>
<dbReference type="SUPFAM" id="SSF48264">
    <property type="entry name" value="Cytochrome P450"/>
    <property type="match status" value="1"/>
</dbReference>
<evidence type="ECO:0008006" key="6">
    <source>
        <dbReference type="Google" id="ProtNLM"/>
    </source>
</evidence>
<dbReference type="PANTHER" id="PTHR24305:SF199">
    <property type="entry name" value="P450, PUTATIVE (EUROFUNG)-RELATED"/>
    <property type="match status" value="1"/>
</dbReference>
<accession>A0ABQ0GC98</accession>
<dbReference type="Proteomes" id="UP001628179">
    <property type="component" value="Unassembled WGS sequence"/>
</dbReference>
<evidence type="ECO:0000256" key="1">
    <source>
        <dbReference type="ARBA" id="ARBA00022617"/>
    </source>
</evidence>
<evidence type="ECO:0000313" key="4">
    <source>
        <dbReference type="EMBL" id="GAB1315310.1"/>
    </source>
</evidence>
<comment type="caution">
    <text evidence="4">The sequence shown here is derived from an EMBL/GenBank/DDBJ whole genome shotgun (WGS) entry which is preliminary data.</text>
</comment>
<evidence type="ECO:0000313" key="5">
    <source>
        <dbReference type="Proteomes" id="UP001628179"/>
    </source>
</evidence>
<reference evidence="4 5" key="1">
    <citation type="submission" date="2024-09" db="EMBL/GenBank/DDBJ databases">
        <title>Itraconazole resistance in Madurella fahalii resulting from another homologue of gene encoding cytochrome P450 14-alpha sterol demethylase (CYP51).</title>
        <authorList>
            <person name="Yoshioka I."/>
            <person name="Fahal A.H."/>
            <person name="Kaneko S."/>
            <person name="Yaguchi T."/>
        </authorList>
    </citation>
    <scope>NUCLEOTIDE SEQUENCE [LARGE SCALE GENOMIC DNA]</scope>
    <source>
        <strain evidence="4 5">IFM 68171</strain>
    </source>
</reference>
<dbReference type="GeneID" id="98176263"/>
<gene>
    <name evidence="4" type="ORF">MFIFM68171_05520</name>
</gene>
<proteinExistence type="predicted"/>